<feature type="compositionally biased region" description="Gly residues" evidence="1">
    <location>
        <begin position="95"/>
        <end position="115"/>
    </location>
</feature>
<feature type="region of interest" description="Disordered" evidence="1">
    <location>
        <begin position="74"/>
        <end position="178"/>
    </location>
</feature>
<name>A0ABM1NYQ4_DROAR</name>
<feature type="compositionally biased region" description="Basic and acidic residues" evidence="1">
    <location>
        <begin position="121"/>
        <end position="132"/>
    </location>
</feature>
<feature type="chain" id="PRO_5045233651" evidence="2">
    <location>
        <begin position="26"/>
        <end position="330"/>
    </location>
</feature>
<sequence>MLKPNFVFVLAVGCLIGAQLNCSAALPRGDRAPKVLVAEKKSADKTVMSLFGNKNQGHGLHTNDTVSKAKVVTQTPKVSLTTESNAQGPTTSPGTGPGTGTGVRPSQGGGGGGVLGFSEGKLNRDGIERQDDTAADDGDAAGGGDGAGAGAGAEASTAAGGAATGGAAAGGGNAVPPGAKISRNGLPRFIKDSKGNWVYNQWGVTYGIIGQDTRFVAGQTIQANKIDSNAQKNYYPDGPLSTVCASASTVYNVPIVRNWLVRKVYSYPIKSRPIWNELRMHIYKSGNSEECHDVAKFKTWREYQECAIRRNMRLDSIIPMYPIHQMGSGF</sequence>
<dbReference type="Proteomes" id="UP000694904">
    <property type="component" value="Chromosome 3"/>
</dbReference>
<evidence type="ECO:0000313" key="4">
    <source>
        <dbReference type="RefSeq" id="XP_017860090.1"/>
    </source>
</evidence>
<keyword evidence="3" id="KW-1185">Reference proteome</keyword>
<feature type="compositionally biased region" description="Gly residues" evidence="1">
    <location>
        <begin position="140"/>
        <end position="151"/>
    </location>
</feature>
<gene>
    <name evidence="4" type="primary">LOC108611800</name>
</gene>
<reference evidence="3" key="1">
    <citation type="journal article" date="1997" name="Nucleic Acids Res.">
        <title>tRNAscan-SE: a program for improved detection of transfer RNA genes in genomic sequence.</title>
        <authorList>
            <person name="Lowe T.M."/>
            <person name="Eddy S.R."/>
        </authorList>
    </citation>
    <scope>NUCLEOTIDE SEQUENCE [LARGE SCALE GENOMIC DNA]</scope>
</reference>
<accession>A0ABM1NYQ4</accession>
<reference evidence="3" key="2">
    <citation type="journal article" date="2016" name="G3 (Bethesda)">
        <title>Genome Evolution in Three Species of Cactophilic Drosophila.</title>
        <authorList>
            <person name="Sanchez-Flores A."/>
            <person name="Penazola F."/>
            <person name="Carpinteyro-Ponce J."/>
            <person name="Nazario-Yepiz N."/>
            <person name="Abreu-Goodger C."/>
            <person name="Machado C.A."/>
            <person name="Markow T.A."/>
        </authorList>
    </citation>
    <scope>NUCLEOTIDE SEQUENCE [LARGE SCALE GENOMIC DNA]</scope>
</reference>
<proteinExistence type="predicted"/>
<dbReference type="GeneID" id="108611800"/>
<evidence type="ECO:0000313" key="3">
    <source>
        <dbReference type="Proteomes" id="UP000694904"/>
    </source>
</evidence>
<reference evidence="4" key="3">
    <citation type="submission" date="2025-08" db="UniProtKB">
        <authorList>
            <consortium name="RefSeq"/>
        </authorList>
    </citation>
    <scope>IDENTIFICATION</scope>
    <source>
        <tissue evidence="4">Whole organism</tissue>
    </source>
</reference>
<keyword evidence="2" id="KW-0732">Signal</keyword>
<evidence type="ECO:0000256" key="1">
    <source>
        <dbReference type="SAM" id="MobiDB-lite"/>
    </source>
</evidence>
<feature type="compositionally biased region" description="Gly residues" evidence="1">
    <location>
        <begin position="162"/>
        <end position="173"/>
    </location>
</feature>
<feature type="compositionally biased region" description="Polar residues" evidence="1">
    <location>
        <begin position="74"/>
        <end position="87"/>
    </location>
</feature>
<feature type="compositionally biased region" description="Low complexity" evidence="1">
    <location>
        <begin position="152"/>
        <end position="161"/>
    </location>
</feature>
<protein>
    <submittedName>
        <fullName evidence="4">Fibroin heavy chain-like</fullName>
    </submittedName>
</protein>
<evidence type="ECO:0000256" key="2">
    <source>
        <dbReference type="SAM" id="SignalP"/>
    </source>
</evidence>
<dbReference type="RefSeq" id="XP_017860090.1">
    <property type="nucleotide sequence ID" value="XM_018004601.1"/>
</dbReference>
<feature type="signal peptide" evidence="2">
    <location>
        <begin position="1"/>
        <end position="25"/>
    </location>
</feature>
<organism evidence="3 4">
    <name type="scientific">Drosophila arizonae</name>
    <name type="common">Fruit fly</name>
    <dbReference type="NCBI Taxonomy" id="7263"/>
    <lineage>
        <taxon>Eukaryota</taxon>
        <taxon>Metazoa</taxon>
        <taxon>Ecdysozoa</taxon>
        <taxon>Arthropoda</taxon>
        <taxon>Hexapoda</taxon>
        <taxon>Insecta</taxon>
        <taxon>Pterygota</taxon>
        <taxon>Neoptera</taxon>
        <taxon>Endopterygota</taxon>
        <taxon>Diptera</taxon>
        <taxon>Brachycera</taxon>
        <taxon>Muscomorpha</taxon>
        <taxon>Ephydroidea</taxon>
        <taxon>Drosophilidae</taxon>
        <taxon>Drosophila</taxon>
    </lineage>
</organism>